<gene>
    <name evidence="1" type="ORF">KIL84_006039</name>
</gene>
<name>A0A9D3XG72_9SAUR</name>
<keyword evidence="2" id="KW-1185">Reference proteome</keyword>
<evidence type="ECO:0000313" key="1">
    <source>
        <dbReference type="EMBL" id="KAH1179989.1"/>
    </source>
</evidence>
<proteinExistence type="predicted"/>
<comment type="caution">
    <text evidence="1">The sequence shown here is derived from an EMBL/GenBank/DDBJ whole genome shotgun (WGS) entry which is preliminary data.</text>
</comment>
<feature type="non-terminal residue" evidence="1">
    <location>
        <position position="1"/>
    </location>
</feature>
<protein>
    <submittedName>
        <fullName evidence="1">Uncharacterized protein</fullName>
    </submittedName>
</protein>
<evidence type="ECO:0000313" key="2">
    <source>
        <dbReference type="Proteomes" id="UP000827986"/>
    </source>
</evidence>
<reference evidence="1" key="1">
    <citation type="submission" date="2021-09" db="EMBL/GenBank/DDBJ databases">
        <title>The genome of Mauremys mutica provides insights into the evolution of semi-aquatic lifestyle.</title>
        <authorList>
            <person name="Gong S."/>
            <person name="Gao Y."/>
        </authorList>
    </citation>
    <scope>NUCLEOTIDE SEQUENCE</scope>
    <source>
        <strain evidence="1">MM-2020</strain>
        <tissue evidence="1">Muscle</tissue>
    </source>
</reference>
<dbReference type="AlphaFoldDB" id="A0A9D3XG72"/>
<organism evidence="1 2">
    <name type="scientific">Mauremys mutica</name>
    <name type="common">yellowpond turtle</name>
    <dbReference type="NCBI Taxonomy" id="74926"/>
    <lineage>
        <taxon>Eukaryota</taxon>
        <taxon>Metazoa</taxon>
        <taxon>Chordata</taxon>
        <taxon>Craniata</taxon>
        <taxon>Vertebrata</taxon>
        <taxon>Euteleostomi</taxon>
        <taxon>Archelosauria</taxon>
        <taxon>Testudinata</taxon>
        <taxon>Testudines</taxon>
        <taxon>Cryptodira</taxon>
        <taxon>Durocryptodira</taxon>
        <taxon>Testudinoidea</taxon>
        <taxon>Geoemydidae</taxon>
        <taxon>Geoemydinae</taxon>
        <taxon>Mauremys</taxon>
    </lineage>
</organism>
<accession>A0A9D3XG72</accession>
<dbReference type="EMBL" id="JAHDVG010000471">
    <property type="protein sequence ID" value="KAH1179989.1"/>
    <property type="molecule type" value="Genomic_DNA"/>
</dbReference>
<dbReference type="Proteomes" id="UP000827986">
    <property type="component" value="Unassembled WGS sequence"/>
</dbReference>
<sequence length="102" mass="11758">TSEEVTATMTGLRVSDSEMDNLTVDWPQESFQDQALGCIDWRKSGYVTNVKNQVRTQRNWTKDTKLNGTDLHYTRAVLECNEEWWLQGDSSATLNQDCRILL</sequence>